<keyword evidence="4" id="KW-1185">Reference proteome</keyword>
<evidence type="ECO:0000313" key="3">
    <source>
        <dbReference type="EMBL" id="KAK1647818.1"/>
    </source>
</evidence>
<evidence type="ECO:0000256" key="1">
    <source>
        <dbReference type="SAM" id="MobiDB-lite"/>
    </source>
</evidence>
<feature type="region of interest" description="Disordered" evidence="1">
    <location>
        <begin position="214"/>
        <end position="240"/>
    </location>
</feature>
<accession>A0AAD8SAN6</accession>
<feature type="compositionally biased region" description="Basic and acidic residues" evidence="1">
    <location>
        <begin position="92"/>
        <end position="102"/>
    </location>
</feature>
<evidence type="ECO:0000259" key="2">
    <source>
        <dbReference type="SMART" id="SM00343"/>
    </source>
</evidence>
<reference evidence="3" key="1">
    <citation type="submission" date="2023-07" db="EMBL/GenBank/DDBJ databases">
        <title>A chromosome-level genome assembly of Lolium multiflorum.</title>
        <authorList>
            <person name="Chen Y."/>
            <person name="Copetti D."/>
            <person name="Kolliker R."/>
            <person name="Studer B."/>
        </authorList>
    </citation>
    <scope>NUCLEOTIDE SEQUENCE</scope>
    <source>
        <strain evidence="3">02402/16</strain>
        <tissue evidence="3">Leaf</tissue>
    </source>
</reference>
<feature type="domain" description="CCHC-type" evidence="2">
    <location>
        <begin position="120"/>
        <end position="136"/>
    </location>
</feature>
<dbReference type="SMART" id="SM00343">
    <property type="entry name" value="ZnF_C2HC"/>
    <property type="match status" value="1"/>
</dbReference>
<dbReference type="AlphaFoldDB" id="A0AAD8SAN6"/>
<dbReference type="InterPro" id="IPR001878">
    <property type="entry name" value="Znf_CCHC"/>
</dbReference>
<feature type="region of interest" description="Disordered" evidence="1">
    <location>
        <begin position="92"/>
        <end position="113"/>
    </location>
</feature>
<sequence>MTADRNLILRPPSSSLIPMIAYWFTGQKGEQAWTRDTRPQGRRLGLPWFCAERQIGVVVSRTRSRTAVGERGPFANDKRNFQSHKFKNKNKFEGKGKFDAKNKASQSTNFKKKSEKKRGVCHVCGDPDHWAPNCPNRFDKRQHGKGGKTANVVIGDIEMNDAGYGIFPTIISAAWTSSVLMGNGSHASIHGVGTIMESNDVTFFEDIFPMKDMSSSSHQEMPTSSSQELVPTPEPTISMEHVGNRMENNSETPKMRKRQRIAKSFGDDFIVYLVDGTPSSISEAYASPDADYWKEAVRSEMDSILANGTWEITDRLYGCMIRLQRIYNFLCSMLVL</sequence>
<dbReference type="Proteomes" id="UP001231189">
    <property type="component" value="Unassembled WGS sequence"/>
</dbReference>
<dbReference type="InterPro" id="IPR036875">
    <property type="entry name" value="Znf_CCHC_sf"/>
</dbReference>
<name>A0AAD8SAN6_LOLMU</name>
<dbReference type="EMBL" id="JAUUTY010000004">
    <property type="protein sequence ID" value="KAK1647818.1"/>
    <property type="molecule type" value="Genomic_DNA"/>
</dbReference>
<feature type="compositionally biased region" description="Polar residues" evidence="1">
    <location>
        <begin position="214"/>
        <end position="229"/>
    </location>
</feature>
<proteinExistence type="predicted"/>
<evidence type="ECO:0000313" key="4">
    <source>
        <dbReference type="Proteomes" id="UP001231189"/>
    </source>
</evidence>
<dbReference type="SUPFAM" id="SSF57756">
    <property type="entry name" value="Retrovirus zinc finger-like domains"/>
    <property type="match status" value="1"/>
</dbReference>
<comment type="caution">
    <text evidence="3">The sequence shown here is derived from an EMBL/GenBank/DDBJ whole genome shotgun (WGS) entry which is preliminary data.</text>
</comment>
<protein>
    <recommendedName>
        <fullName evidence="2">CCHC-type domain-containing protein</fullName>
    </recommendedName>
</protein>
<dbReference type="GO" id="GO:0003676">
    <property type="term" value="F:nucleic acid binding"/>
    <property type="evidence" value="ECO:0007669"/>
    <property type="project" value="InterPro"/>
</dbReference>
<gene>
    <name evidence="3" type="ORF">QYE76_065623</name>
</gene>
<dbReference type="GO" id="GO:0008270">
    <property type="term" value="F:zinc ion binding"/>
    <property type="evidence" value="ECO:0007669"/>
    <property type="project" value="InterPro"/>
</dbReference>
<organism evidence="3 4">
    <name type="scientific">Lolium multiflorum</name>
    <name type="common">Italian ryegrass</name>
    <name type="synonym">Lolium perenne subsp. multiflorum</name>
    <dbReference type="NCBI Taxonomy" id="4521"/>
    <lineage>
        <taxon>Eukaryota</taxon>
        <taxon>Viridiplantae</taxon>
        <taxon>Streptophyta</taxon>
        <taxon>Embryophyta</taxon>
        <taxon>Tracheophyta</taxon>
        <taxon>Spermatophyta</taxon>
        <taxon>Magnoliopsida</taxon>
        <taxon>Liliopsida</taxon>
        <taxon>Poales</taxon>
        <taxon>Poaceae</taxon>
        <taxon>BOP clade</taxon>
        <taxon>Pooideae</taxon>
        <taxon>Poodae</taxon>
        <taxon>Poeae</taxon>
        <taxon>Poeae Chloroplast Group 2 (Poeae type)</taxon>
        <taxon>Loliodinae</taxon>
        <taxon>Loliinae</taxon>
        <taxon>Lolium</taxon>
    </lineage>
</organism>